<evidence type="ECO:0000313" key="11">
    <source>
        <dbReference type="EMBL" id="RMC03772.1"/>
    </source>
</evidence>
<feature type="compositionally biased region" description="Polar residues" evidence="9">
    <location>
        <begin position="103"/>
        <end position="118"/>
    </location>
</feature>
<evidence type="ECO:0000256" key="9">
    <source>
        <dbReference type="SAM" id="MobiDB-lite"/>
    </source>
</evidence>
<dbReference type="FunFam" id="3.30.160.60:FF:000135">
    <property type="entry name" value="Zinc finger protein 358"/>
    <property type="match status" value="1"/>
</dbReference>
<comment type="similarity">
    <text evidence="2">Belongs to the krueppel C2H2-type zinc-finger protein family.</text>
</comment>
<keyword evidence="5 8" id="KW-0863">Zinc-finger</keyword>
<feature type="domain" description="C2H2-type" evidence="10">
    <location>
        <begin position="129"/>
        <end position="156"/>
    </location>
</feature>
<dbReference type="AlphaFoldDB" id="A0A3M0JRX9"/>
<dbReference type="PROSITE" id="PS50157">
    <property type="entry name" value="ZINC_FINGER_C2H2_2"/>
    <property type="match status" value="3"/>
</dbReference>
<dbReference type="GO" id="GO:0008270">
    <property type="term" value="F:zinc ion binding"/>
    <property type="evidence" value="ECO:0007669"/>
    <property type="project" value="UniProtKB-KW"/>
</dbReference>
<dbReference type="FunFam" id="3.30.160.60:FF:000688">
    <property type="entry name" value="zinc finger protein 197 isoform X1"/>
    <property type="match status" value="1"/>
</dbReference>
<proteinExistence type="inferred from homology"/>
<dbReference type="PROSITE" id="PS00028">
    <property type="entry name" value="ZINC_FINGER_C2H2_1"/>
    <property type="match status" value="1"/>
</dbReference>
<dbReference type="Proteomes" id="UP000269221">
    <property type="component" value="Unassembled WGS sequence"/>
</dbReference>
<keyword evidence="4" id="KW-0677">Repeat</keyword>
<evidence type="ECO:0000256" key="8">
    <source>
        <dbReference type="PROSITE-ProRule" id="PRU00042"/>
    </source>
</evidence>
<comment type="subcellular location">
    <subcellularLocation>
        <location evidence="1">Nucleus</location>
    </subcellularLocation>
</comment>
<dbReference type="STRING" id="333673.A0A3M0JRX9"/>
<keyword evidence="12" id="KW-1185">Reference proteome</keyword>
<evidence type="ECO:0000256" key="2">
    <source>
        <dbReference type="ARBA" id="ARBA00006991"/>
    </source>
</evidence>
<feature type="region of interest" description="Disordered" evidence="9">
    <location>
        <begin position="1"/>
        <end position="119"/>
    </location>
</feature>
<dbReference type="SUPFAM" id="SSF57667">
    <property type="entry name" value="beta-beta-alpha zinc fingers"/>
    <property type="match status" value="2"/>
</dbReference>
<comment type="caution">
    <text evidence="11">The sequence shown here is derived from an EMBL/GenBank/DDBJ whole genome shotgun (WGS) entry which is preliminary data.</text>
</comment>
<gene>
    <name evidence="11" type="ORF">DUI87_19525</name>
</gene>
<reference evidence="11 12" key="1">
    <citation type="submission" date="2018-07" db="EMBL/GenBank/DDBJ databases">
        <title>A high quality draft genome assembly of the barn swallow (H. rustica rustica).</title>
        <authorList>
            <person name="Formenti G."/>
            <person name="Chiara M."/>
            <person name="Poveda L."/>
            <person name="Francoijs K.-J."/>
            <person name="Bonisoli-Alquati A."/>
            <person name="Canova L."/>
            <person name="Gianfranceschi L."/>
            <person name="Horner D.S."/>
            <person name="Saino N."/>
        </authorList>
    </citation>
    <scope>NUCLEOTIDE SEQUENCE [LARGE SCALE GENOMIC DNA]</scope>
    <source>
        <strain evidence="11">Chelidonia</strain>
        <tissue evidence="11">Blood</tissue>
    </source>
</reference>
<keyword evidence="7" id="KW-0539">Nucleus</keyword>
<keyword evidence="3" id="KW-0479">Metal-binding</keyword>
<dbReference type="InterPro" id="IPR013087">
    <property type="entry name" value="Znf_C2H2_type"/>
</dbReference>
<organism evidence="11 12">
    <name type="scientific">Hirundo rustica rustica</name>
    <dbReference type="NCBI Taxonomy" id="333673"/>
    <lineage>
        <taxon>Eukaryota</taxon>
        <taxon>Metazoa</taxon>
        <taxon>Chordata</taxon>
        <taxon>Craniata</taxon>
        <taxon>Vertebrata</taxon>
        <taxon>Euteleostomi</taxon>
        <taxon>Archelosauria</taxon>
        <taxon>Archosauria</taxon>
        <taxon>Dinosauria</taxon>
        <taxon>Saurischia</taxon>
        <taxon>Theropoda</taxon>
        <taxon>Coelurosauria</taxon>
        <taxon>Aves</taxon>
        <taxon>Neognathae</taxon>
        <taxon>Neoaves</taxon>
        <taxon>Telluraves</taxon>
        <taxon>Australaves</taxon>
        <taxon>Passeriformes</taxon>
        <taxon>Sylvioidea</taxon>
        <taxon>Hirundinidae</taxon>
        <taxon>Hirundo</taxon>
    </lineage>
</organism>
<evidence type="ECO:0000256" key="3">
    <source>
        <dbReference type="ARBA" id="ARBA00022723"/>
    </source>
</evidence>
<keyword evidence="6" id="KW-0862">Zinc</keyword>
<dbReference type="GO" id="GO:0005634">
    <property type="term" value="C:nucleus"/>
    <property type="evidence" value="ECO:0007669"/>
    <property type="project" value="UniProtKB-SubCell"/>
</dbReference>
<dbReference type="Gene3D" id="3.30.160.60">
    <property type="entry name" value="Classic Zinc Finger"/>
    <property type="match status" value="3"/>
</dbReference>
<protein>
    <recommendedName>
        <fullName evidence="10">C2H2-type domain-containing protein</fullName>
    </recommendedName>
</protein>
<name>A0A3M0JRX9_HIRRU</name>
<evidence type="ECO:0000256" key="5">
    <source>
        <dbReference type="ARBA" id="ARBA00022771"/>
    </source>
</evidence>
<dbReference type="GO" id="GO:0000978">
    <property type="term" value="F:RNA polymerase II cis-regulatory region sequence-specific DNA binding"/>
    <property type="evidence" value="ECO:0007669"/>
    <property type="project" value="TreeGrafter"/>
</dbReference>
<dbReference type="SMART" id="SM00355">
    <property type="entry name" value="ZnF_C2H2"/>
    <property type="match status" value="2"/>
</dbReference>
<dbReference type="GO" id="GO:0000981">
    <property type="term" value="F:DNA-binding transcription factor activity, RNA polymerase II-specific"/>
    <property type="evidence" value="ECO:0007669"/>
    <property type="project" value="TreeGrafter"/>
</dbReference>
<dbReference type="PANTHER" id="PTHR23226">
    <property type="entry name" value="ZINC FINGER AND SCAN DOMAIN-CONTAINING"/>
    <property type="match status" value="1"/>
</dbReference>
<feature type="domain" description="C2H2-type" evidence="10">
    <location>
        <begin position="101"/>
        <end position="128"/>
    </location>
</feature>
<evidence type="ECO:0000256" key="4">
    <source>
        <dbReference type="ARBA" id="ARBA00022737"/>
    </source>
</evidence>
<dbReference type="PANTHER" id="PTHR23226:SF416">
    <property type="entry name" value="FI01424P"/>
    <property type="match status" value="1"/>
</dbReference>
<evidence type="ECO:0000256" key="1">
    <source>
        <dbReference type="ARBA" id="ARBA00004123"/>
    </source>
</evidence>
<evidence type="ECO:0000313" key="12">
    <source>
        <dbReference type="Proteomes" id="UP000269221"/>
    </source>
</evidence>
<dbReference type="EMBL" id="QRBI01000128">
    <property type="protein sequence ID" value="RMC03772.1"/>
    <property type="molecule type" value="Genomic_DNA"/>
</dbReference>
<dbReference type="OrthoDB" id="427030at2759"/>
<accession>A0A3M0JRX9</accession>
<dbReference type="Pfam" id="PF00096">
    <property type="entry name" value="zf-C2H2"/>
    <property type="match status" value="2"/>
</dbReference>
<evidence type="ECO:0000256" key="6">
    <source>
        <dbReference type="ARBA" id="ARBA00022833"/>
    </source>
</evidence>
<sequence length="185" mass="20471">MESGSASGELPPKGGGFPIPKPWPDGGGGCEEEEGAPGQPGRQGAEDGDQGEQIPAAEPHGRGRFEQLHGTGIQWGGKDKEVLWEEGSKPIPGCSEEERPTLCQESGQSFSQSNTRVQHQIIHSGERPYDCSECGKRFQTSSSLLKHQRIHREERPFRCPDCRKGFKRNSNLIRHQRIQTGERPY</sequence>
<evidence type="ECO:0000256" key="7">
    <source>
        <dbReference type="ARBA" id="ARBA00023242"/>
    </source>
</evidence>
<evidence type="ECO:0000259" key="10">
    <source>
        <dbReference type="PROSITE" id="PS50157"/>
    </source>
</evidence>
<feature type="compositionally biased region" description="Basic and acidic residues" evidence="9">
    <location>
        <begin position="77"/>
        <end position="88"/>
    </location>
</feature>
<feature type="domain" description="C2H2-type" evidence="10">
    <location>
        <begin position="157"/>
        <end position="184"/>
    </location>
</feature>
<dbReference type="InterPro" id="IPR036236">
    <property type="entry name" value="Znf_C2H2_sf"/>
</dbReference>